<sequence length="88" mass="9695">MSHNQIETVVSVATLTLCHSGHGYFLSANLKGSHAKKLNFLFLELPDKNLKHGDSTHSFTLCSAEKSTLNLQPHGYGPPDQAMSIRKF</sequence>
<reference evidence="1" key="1">
    <citation type="submission" date="2021-01" db="EMBL/GenBank/DDBJ databases">
        <authorList>
            <person name="Zahm M."/>
            <person name="Roques C."/>
            <person name="Cabau C."/>
            <person name="Klopp C."/>
            <person name="Donnadieu C."/>
            <person name="Jouanno E."/>
            <person name="Lampietro C."/>
            <person name="Louis A."/>
            <person name="Herpin A."/>
            <person name="Echchiki A."/>
            <person name="Berthelot C."/>
            <person name="Parey E."/>
            <person name="Roest-Crollius H."/>
            <person name="Braasch I."/>
            <person name="Postlethwait J."/>
            <person name="Bobe J."/>
            <person name="Montfort J."/>
            <person name="Bouchez O."/>
            <person name="Begum T."/>
            <person name="Mejri S."/>
            <person name="Adams A."/>
            <person name="Chen W.-J."/>
            <person name="Guiguen Y."/>
        </authorList>
    </citation>
    <scope>NUCLEOTIDE SEQUENCE</scope>
    <source>
        <tissue evidence="1">Blood</tissue>
    </source>
</reference>
<organism evidence="1 2">
    <name type="scientific">Albula goreensis</name>
    <dbReference type="NCBI Taxonomy" id="1534307"/>
    <lineage>
        <taxon>Eukaryota</taxon>
        <taxon>Metazoa</taxon>
        <taxon>Chordata</taxon>
        <taxon>Craniata</taxon>
        <taxon>Vertebrata</taxon>
        <taxon>Euteleostomi</taxon>
        <taxon>Actinopterygii</taxon>
        <taxon>Neopterygii</taxon>
        <taxon>Teleostei</taxon>
        <taxon>Albuliformes</taxon>
        <taxon>Albulidae</taxon>
        <taxon>Albula</taxon>
    </lineage>
</organism>
<dbReference type="EMBL" id="JAERUA010000006">
    <property type="protein sequence ID" value="KAI1898236.1"/>
    <property type="molecule type" value="Genomic_DNA"/>
</dbReference>
<dbReference type="AlphaFoldDB" id="A0A8T3DQK8"/>
<gene>
    <name evidence="1" type="ORF">AGOR_G00070260</name>
</gene>
<comment type="caution">
    <text evidence="1">The sequence shown here is derived from an EMBL/GenBank/DDBJ whole genome shotgun (WGS) entry which is preliminary data.</text>
</comment>
<protein>
    <submittedName>
        <fullName evidence="1">Uncharacterized protein</fullName>
    </submittedName>
</protein>
<proteinExistence type="predicted"/>
<dbReference type="Proteomes" id="UP000829720">
    <property type="component" value="Unassembled WGS sequence"/>
</dbReference>
<evidence type="ECO:0000313" key="1">
    <source>
        <dbReference type="EMBL" id="KAI1898236.1"/>
    </source>
</evidence>
<evidence type="ECO:0000313" key="2">
    <source>
        <dbReference type="Proteomes" id="UP000829720"/>
    </source>
</evidence>
<accession>A0A8T3DQK8</accession>
<name>A0A8T3DQK8_9TELE</name>
<keyword evidence="2" id="KW-1185">Reference proteome</keyword>